<name>A0A140L4W1_9FIRM</name>
<dbReference type="RefSeq" id="WP_068556180.1">
    <property type="nucleotide sequence ID" value="NZ_LOEE01000032.1"/>
</dbReference>
<dbReference type="PATRIC" id="fig|520762.4.peg.1755"/>
<comment type="caution">
    <text evidence="1">The sequence shown here is derived from an EMBL/GenBank/DDBJ whole genome shotgun (WGS) entry which is preliminary data.</text>
</comment>
<dbReference type="AlphaFoldDB" id="A0A140L4W1"/>
<reference evidence="1 2" key="1">
    <citation type="submission" date="2015-12" db="EMBL/GenBank/DDBJ databases">
        <title>Draft genome sequence of the thermoanaerobe Thermotalea metallivorans, an isolate from the runoff channel of the Great Artesian Basin, Australia.</title>
        <authorList>
            <person name="Patel B.K."/>
        </authorList>
    </citation>
    <scope>NUCLEOTIDE SEQUENCE [LARGE SCALE GENOMIC DNA]</scope>
    <source>
        <strain evidence="1 2">B2-1</strain>
    </source>
</reference>
<accession>A0A140L4W1</accession>
<sequence>MITIDHVLDAIRPHYEALLDCFLEEHRTGNYKKLSENPFYDEVKALIDAMNVLRKYLGWETIKLKDEVEFYL</sequence>
<evidence type="ECO:0000313" key="2">
    <source>
        <dbReference type="Proteomes" id="UP000070456"/>
    </source>
</evidence>
<dbReference type="OrthoDB" id="1954854at2"/>
<protein>
    <submittedName>
        <fullName evidence="1">Uncharacterized protein</fullName>
    </submittedName>
</protein>
<gene>
    <name evidence="1" type="ORF">AN619_15820</name>
</gene>
<dbReference type="Proteomes" id="UP000070456">
    <property type="component" value="Unassembled WGS sequence"/>
</dbReference>
<proteinExistence type="predicted"/>
<dbReference type="EMBL" id="LOEE01000032">
    <property type="protein sequence ID" value="KXG75586.1"/>
    <property type="molecule type" value="Genomic_DNA"/>
</dbReference>
<organism evidence="1 2">
    <name type="scientific">Thermotalea metallivorans</name>
    <dbReference type="NCBI Taxonomy" id="520762"/>
    <lineage>
        <taxon>Bacteria</taxon>
        <taxon>Bacillati</taxon>
        <taxon>Bacillota</taxon>
        <taxon>Clostridia</taxon>
        <taxon>Peptostreptococcales</taxon>
        <taxon>Thermotaleaceae</taxon>
        <taxon>Thermotalea</taxon>
    </lineage>
</organism>
<dbReference type="STRING" id="520762.AN619_15820"/>
<evidence type="ECO:0000313" key="1">
    <source>
        <dbReference type="EMBL" id="KXG75586.1"/>
    </source>
</evidence>
<keyword evidence="2" id="KW-1185">Reference proteome</keyword>